<dbReference type="AlphaFoldDB" id="A0A174U800"/>
<reference evidence="2 3" key="1">
    <citation type="submission" date="2015-09" db="EMBL/GenBank/DDBJ databases">
        <authorList>
            <consortium name="Pathogen Informatics"/>
        </authorList>
    </citation>
    <scope>NUCLEOTIDE SEQUENCE [LARGE SCALE GENOMIC DNA]</scope>
    <source>
        <strain evidence="2 3">2789STDY5834942</strain>
    </source>
</reference>
<dbReference type="EMBL" id="CZBF01000006">
    <property type="protein sequence ID" value="CUQ16841.1"/>
    <property type="molecule type" value="Genomic_DNA"/>
</dbReference>
<keyword evidence="1" id="KW-1133">Transmembrane helix</keyword>
<evidence type="ECO:0000256" key="1">
    <source>
        <dbReference type="SAM" id="Phobius"/>
    </source>
</evidence>
<keyword evidence="1" id="KW-0812">Transmembrane</keyword>
<proteinExistence type="predicted"/>
<evidence type="ECO:0000313" key="3">
    <source>
        <dbReference type="Proteomes" id="UP000095788"/>
    </source>
</evidence>
<feature type="transmembrane region" description="Helical" evidence="1">
    <location>
        <begin position="58"/>
        <end position="75"/>
    </location>
</feature>
<feature type="transmembrane region" description="Helical" evidence="1">
    <location>
        <begin position="20"/>
        <end position="46"/>
    </location>
</feature>
<name>A0A174U800_BACUN</name>
<protein>
    <submittedName>
        <fullName evidence="2">Uncharacterized protein</fullName>
    </submittedName>
</protein>
<gene>
    <name evidence="2" type="ORF">ERS852554_03216</name>
</gene>
<evidence type="ECO:0000313" key="2">
    <source>
        <dbReference type="EMBL" id="CUQ16841.1"/>
    </source>
</evidence>
<accession>A0A174U800</accession>
<dbReference type="Proteomes" id="UP000095788">
    <property type="component" value="Unassembled WGS sequence"/>
</dbReference>
<sequence>MDYIYYRMYVWYKRKNDCAIVNSILFITSVKFFLCFPIMGIVIAFFESDKNNMTLMLYLVYAILMLMHSLIKYIKQTNSILEKYKHSKYNRTIHNYVIYSILPISVIGGILFYVILYKTVIIPYALRGKFFFLIDC</sequence>
<feature type="transmembrane region" description="Helical" evidence="1">
    <location>
        <begin position="96"/>
        <end position="116"/>
    </location>
</feature>
<organism evidence="2 3">
    <name type="scientific">Bacteroides uniformis</name>
    <dbReference type="NCBI Taxonomy" id="820"/>
    <lineage>
        <taxon>Bacteria</taxon>
        <taxon>Pseudomonadati</taxon>
        <taxon>Bacteroidota</taxon>
        <taxon>Bacteroidia</taxon>
        <taxon>Bacteroidales</taxon>
        <taxon>Bacteroidaceae</taxon>
        <taxon>Bacteroides</taxon>
    </lineage>
</organism>
<keyword evidence="1" id="KW-0472">Membrane</keyword>